<proteinExistence type="predicted"/>
<comment type="caution">
    <text evidence="2">The sequence shown here is derived from an EMBL/GenBank/DDBJ whole genome shotgun (WGS) entry which is preliminary data.</text>
</comment>
<dbReference type="Proteomes" id="UP000652761">
    <property type="component" value="Unassembled WGS sequence"/>
</dbReference>
<reference evidence="2" key="1">
    <citation type="submission" date="2017-07" db="EMBL/GenBank/DDBJ databases">
        <title>Taro Niue Genome Assembly and Annotation.</title>
        <authorList>
            <person name="Atibalentja N."/>
            <person name="Keating K."/>
            <person name="Fields C.J."/>
        </authorList>
    </citation>
    <scope>NUCLEOTIDE SEQUENCE</scope>
    <source>
        <strain evidence="2">Niue_2</strain>
        <tissue evidence="2">Leaf</tissue>
    </source>
</reference>
<dbReference type="Gene3D" id="3.40.50.620">
    <property type="entry name" value="HUPs"/>
    <property type="match status" value="1"/>
</dbReference>
<dbReference type="Pfam" id="PF00582">
    <property type="entry name" value="Usp"/>
    <property type="match status" value="1"/>
</dbReference>
<dbReference type="EMBL" id="NMUH01004884">
    <property type="protein sequence ID" value="MQM11153.1"/>
    <property type="molecule type" value="Genomic_DNA"/>
</dbReference>
<dbReference type="AlphaFoldDB" id="A0A843WI36"/>
<accession>A0A843WI36</accession>
<evidence type="ECO:0000313" key="2">
    <source>
        <dbReference type="EMBL" id="MQM11153.1"/>
    </source>
</evidence>
<dbReference type="InterPro" id="IPR006016">
    <property type="entry name" value="UspA"/>
</dbReference>
<protein>
    <recommendedName>
        <fullName evidence="1">UspA domain-containing protein</fullName>
    </recommendedName>
</protein>
<evidence type="ECO:0000313" key="3">
    <source>
        <dbReference type="Proteomes" id="UP000652761"/>
    </source>
</evidence>
<dbReference type="PANTHER" id="PTHR31964">
    <property type="entry name" value="ADENINE NUCLEOTIDE ALPHA HYDROLASES-LIKE SUPERFAMILY PROTEIN"/>
    <property type="match status" value="1"/>
</dbReference>
<dbReference type="OrthoDB" id="843225at2759"/>
<dbReference type="SUPFAM" id="SSF52402">
    <property type="entry name" value="Adenine nucleotide alpha hydrolases-like"/>
    <property type="match status" value="1"/>
</dbReference>
<keyword evidence="3" id="KW-1185">Reference proteome</keyword>
<organism evidence="2 3">
    <name type="scientific">Colocasia esculenta</name>
    <name type="common">Wild taro</name>
    <name type="synonym">Arum esculentum</name>
    <dbReference type="NCBI Taxonomy" id="4460"/>
    <lineage>
        <taxon>Eukaryota</taxon>
        <taxon>Viridiplantae</taxon>
        <taxon>Streptophyta</taxon>
        <taxon>Embryophyta</taxon>
        <taxon>Tracheophyta</taxon>
        <taxon>Spermatophyta</taxon>
        <taxon>Magnoliopsida</taxon>
        <taxon>Liliopsida</taxon>
        <taxon>Araceae</taxon>
        <taxon>Aroideae</taxon>
        <taxon>Colocasieae</taxon>
        <taxon>Colocasia</taxon>
    </lineage>
</organism>
<name>A0A843WI36_COLES</name>
<feature type="domain" description="UspA" evidence="1">
    <location>
        <begin position="14"/>
        <end position="66"/>
    </location>
</feature>
<sequence length="159" mass="17890">MAVEEGLLGMAPERRITVAVDESEESMYALGWCLRNVLTKKARNMIILLYVPPPPPVYSTLDGTGYLFSDDVITTMKKYNKDLADSVMERAKEVYKDYNSIVWSFLPPRPSLHSYCSLCSKWHSVIPTVQLIKVEAKVALGDARDVICELLGKVGQTCW</sequence>
<dbReference type="InterPro" id="IPR014729">
    <property type="entry name" value="Rossmann-like_a/b/a_fold"/>
</dbReference>
<dbReference type="PANTHER" id="PTHR31964:SF126">
    <property type="entry name" value="ADENINE NUCLEOTIDE ALPHA HYDROLASES-LIKE SUPERFAMILY PROTEIN"/>
    <property type="match status" value="1"/>
</dbReference>
<evidence type="ECO:0000259" key="1">
    <source>
        <dbReference type="Pfam" id="PF00582"/>
    </source>
</evidence>
<gene>
    <name evidence="2" type="ORF">Taro_044063</name>
</gene>